<protein>
    <submittedName>
        <fullName evidence="3">Uncharacterized protein</fullName>
    </submittedName>
</protein>
<sequence length="281" mass="32013">MRNATFTNDKIWFGGVSRIRTFASADLAAFHLEQRRGIHHQLLLLPTIERQCVKTAPHISHDQSIIVDQDLKLDEMFVGSCNIFMDALLENDERCLQTMGAIQRLNSNTNTKLEVPTALAPDILALSLLRKIHFNPLVVNDWVSSEPELSFVFLKQFSRRLAHLQPHELLQLCVAFVKMPNSESAVAAECRFEIVRQPTNSSTTTAQQHNDNDHNFMHFEIEELHGQQIVRKNFLTELGIRTFASADLAAFHYEQRRRHSSPIAASDDRTPMRQNSAANFA</sequence>
<reference evidence="3" key="1">
    <citation type="submission" date="2022-11" db="UniProtKB">
        <authorList>
            <consortium name="WormBaseParasite"/>
        </authorList>
    </citation>
    <scope>IDENTIFICATION</scope>
</reference>
<evidence type="ECO:0000313" key="2">
    <source>
        <dbReference type="Proteomes" id="UP000887572"/>
    </source>
</evidence>
<feature type="compositionally biased region" description="Polar residues" evidence="1">
    <location>
        <begin position="272"/>
        <end position="281"/>
    </location>
</feature>
<accession>A0A914HUT6</accession>
<evidence type="ECO:0000313" key="3">
    <source>
        <dbReference type="WBParaSite" id="Gr19_v10_g4688.t1"/>
    </source>
</evidence>
<name>A0A914HUT6_GLORO</name>
<evidence type="ECO:0000256" key="1">
    <source>
        <dbReference type="SAM" id="MobiDB-lite"/>
    </source>
</evidence>
<dbReference type="Proteomes" id="UP000887572">
    <property type="component" value="Unplaced"/>
</dbReference>
<dbReference type="WBParaSite" id="Gr19_v10_g4688.t1">
    <property type="protein sequence ID" value="Gr19_v10_g4688.t1"/>
    <property type="gene ID" value="Gr19_v10_g4688"/>
</dbReference>
<organism evidence="2 3">
    <name type="scientific">Globodera rostochiensis</name>
    <name type="common">Golden nematode worm</name>
    <name type="synonym">Heterodera rostochiensis</name>
    <dbReference type="NCBI Taxonomy" id="31243"/>
    <lineage>
        <taxon>Eukaryota</taxon>
        <taxon>Metazoa</taxon>
        <taxon>Ecdysozoa</taxon>
        <taxon>Nematoda</taxon>
        <taxon>Chromadorea</taxon>
        <taxon>Rhabditida</taxon>
        <taxon>Tylenchina</taxon>
        <taxon>Tylenchomorpha</taxon>
        <taxon>Tylenchoidea</taxon>
        <taxon>Heteroderidae</taxon>
        <taxon>Heteroderinae</taxon>
        <taxon>Globodera</taxon>
    </lineage>
</organism>
<keyword evidence="2" id="KW-1185">Reference proteome</keyword>
<proteinExistence type="predicted"/>
<feature type="region of interest" description="Disordered" evidence="1">
    <location>
        <begin position="259"/>
        <end position="281"/>
    </location>
</feature>
<dbReference type="AlphaFoldDB" id="A0A914HUT6"/>